<organism evidence="1 2">
    <name type="scientific">Rubripirellula tenax</name>
    <dbReference type="NCBI Taxonomy" id="2528015"/>
    <lineage>
        <taxon>Bacteria</taxon>
        <taxon>Pseudomonadati</taxon>
        <taxon>Planctomycetota</taxon>
        <taxon>Planctomycetia</taxon>
        <taxon>Pirellulales</taxon>
        <taxon>Pirellulaceae</taxon>
        <taxon>Rubripirellula</taxon>
    </lineage>
</organism>
<evidence type="ECO:0000313" key="1">
    <source>
        <dbReference type="EMBL" id="TWU44544.1"/>
    </source>
</evidence>
<dbReference type="PIRSF" id="PIRSF008502">
    <property type="entry name" value="UCP008502"/>
    <property type="match status" value="1"/>
</dbReference>
<dbReference type="PANTHER" id="PTHR36439">
    <property type="entry name" value="BLL4334 PROTEIN"/>
    <property type="match status" value="1"/>
</dbReference>
<dbReference type="InterPro" id="IPR012545">
    <property type="entry name" value="DUF1697"/>
</dbReference>
<dbReference type="Proteomes" id="UP000318288">
    <property type="component" value="Unassembled WGS sequence"/>
</dbReference>
<sequence>MNTWIALFRGINVGGRNKMPMAPLRLALESIGCRSVQTYIQSGNVLFDSAAKSKAKLTRLVGDATESEFGFRPTVLLLTAAEFHSAIANNPFPDAVVDPKTLHFFFLDSVPTSPDNDGLASLATSTERYQLVDSVFYLHAPDGFGRSKLASAVERKLGVATTARNYKTIHHLAAKLNAGRASKCRSTR</sequence>
<evidence type="ECO:0008006" key="3">
    <source>
        <dbReference type="Google" id="ProtNLM"/>
    </source>
</evidence>
<accession>A0A5C6E7H7</accession>
<evidence type="ECO:0000313" key="2">
    <source>
        <dbReference type="Proteomes" id="UP000318288"/>
    </source>
</evidence>
<proteinExistence type="predicted"/>
<name>A0A5C6E7H7_9BACT</name>
<dbReference type="Pfam" id="PF08002">
    <property type="entry name" value="DUF1697"/>
    <property type="match status" value="1"/>
</dbReference>
<dbReference type="SUPFAM" id="SSF160379">
    <property type="entry name" value="SP0830-like"/>
    <property type="match status" value="1"/>
</dbReference>
<protein>
    <recommendedName>
        <fullName evidence="3">DUF1697 domain-containing protein</fullName>
    </recommendedName>
</protein>
<dbReference type="OrthoDB" id="9806494at2"/>
<dbReference type="EMBL" id="SJPW01000012">
    <property type="protein sequence ID" value="TWU44544.1"/>
    <property type="molecule type" value="Genomic_DNA"/>
</dbReference>
<dbReference type="PANTHER" id="PTHR36439:SF1">
    <property type="entry name" value="DUF1697 DOMAIN-CONTAINING PROTEIN"/>
    <property type="match status" value="1"/>
</dbReference>
<keyword evidence="2" id="KW-1185">Reference proteome</keyword>
<dbReference type="RefSeq" id="WP_146462474.1">
    <property type="nucleotide sequence ID" value="NZ_SJPW01000012.1"/>
</dbReference>
<dbReference type="AlphaFoldDB" id="A0A5C6E7H7"/>
<dbReference type="Gene3D" id="3.30.70.1280">
    <property type="entry name" value="SP0830-like domains"/>
    <property type="match status" value="1"/>
</dbReference>
<reference evidence="1 2" key="1">
    <citation type="submission" date="2019-02" db="EMBL/GenBank/DDBJ databases">
        <title>Deep-cultivation of Planctomycetes and their phenomic and genomic characterization uncovers novel biology.</title>
        <authorList>
            <person name="Wiegand S."/>
            <person name="Jogler M."/>
            <person name="Boedeker C."/>
            <person name="Pinto D."/>
            <person name="Vollmers J."/>
            <person name="Rivas-Marin E."/>
            <person name="Kohn T."/>
            <person name="Peeters S.H."/>
            <person name="Heuer A."/>
            <person name="Rast P."/>
            <person name="Oberbeckmann S."/>
            <person name="Bunk B."/>
            <person name="Jeske O."/>
            <person name="Meyerdierks A."/>
            <person name="Storesund J.E."/>
            <person name="Kallscheuer N."/>
            <person name="Luecker S."/>
            <person name="Lage O.M."/>
            <person name="Pohl T."/>
            <person name="Merkel B.J."/>
            <person name="Hornburger P."/>
            <person name="Mueller R.-W."/>
            <person name="Bruemmer F."/>
            <person name="Labrenz M."/>
            <person name="Spormann A.M."/>
            <person name="Op Den Camp H."/>
            <person name="Overmann J."/>
            <person name="Amann R."/>
            <person name="Jetten M.S.M."/>
            <person name="Mascher T."/>
            <person name="Medema M.H."/>
            <person name="Devos D.P."/>
            <person name="Kaster A.-K."/>
            <person name="Ovreas L."/>
            <person name="Rohde M."/>
            <person name="Galperin M.Y."/>
            <person name="Jogler C."/>
        </authorList>
    </citation>
    <scope>NUCLEOTIDE SEQUENCE [LARGE SCALE GENOMIC DNA]</scope>
    <source>
        <strain evidence="1 2">Poly51</strain>
    </source>
</reference>
<comment type="caution">
    <text evidence="1">The sequence shown here is derived from an EMBL/GenBank/DDBJ whole genome shotgun (WGS) entry which is preliminary data.</text>
</comment>
<gene>
    <name evidence="1" type="ORF">Poly51_61110</name>
</gene>